<evidence type="ECO:0008006" key="3">
    <source>
        <dbReference type="Google" id="ProtNLM"/>
    </source>
</evidence>
<proteinExistence type="predicted"/>
<sequence length="80" mass="8440">MLVAIMLLMPGCAGRAPVVQEVKVPVYRPCVTGAPERPAFATRTLAPDASDGEKVLALARDLPVHLKYVAQLEAVIAGCL</sequence>
<evidence type="ECO:0000313" key="1">
    <source>
        <dbReference type="EMBL" id="NHZ93224.1"/>
    </source>
</evidence>
<protein>
    <recommendedName>
        <fullName evidence="3">Lipoprotein</fullName>
    </recommendedName>
</protein>
<keyword evidence="2" id="KW-1185">Reference proteome</keyword>
<accession>A0ABX0P2D0</accession>
<reference evidence="1 2" key="1">
    <citation type="submission" date="2019-10" db="EMBL/GenBank/DDBJ databases">
        <title>Taxonomy of Antarctic Massilia spp.: description of Massilia rubra sp. nov., Massilia aquatica sp. nov., Massilia mucilaginosa sp. nov., Massilia frigida sp. nov. isolated from streams, lakes and regoliths.</title>
        <authorList>
            <person name="Holochova P."/>
            <person name="Sedlacek I."/>
            <person name="Kralova S."/>
            <person name="Maslanova I."/>
            <person name="Busse H.-J."/>
            <person name="Stankova E."/>
            <person name="Vrbovska V."/>
            <person name="Kovarovic V."/>
            <person name="Bartak M."/>
            <person name="Svec P."/>
            <person name="Pantucek R."/>
        </authorList>
    </citation>
    <scope>NUCLEOTIDE SEQUENCE [LARGE SCALE GENOMIC DNA]</scope>
    <source>
        <strain evidence="1 2">CCM 8733</strain>
    </source>
</reference>
<organism evidence="1 2">
    <name type="scientific">Massilia mucilaginosa</name>
    <dbReference type="NCBI Taxonomy" id="2609282"/>
    <lineage>
        <taxon>Bacteria</taxon>
        <taxon>Pseudomonadati</taxon>
        <taxon>Pseudomonadota</taxon>
        <taxon>Betaproteobacteria</taxon>
        <taxon>Burkholderiales</taxon>
        <taxon>Oxalobacteraceae</taxon>
        <taxon>Telluria group</taxon>
        <taxon>Massilia</taxon>
    </lineage>
</organism>
<name>A0ABX0P2D0_9BURK</name>
<gene>
    <name evidence="1" type="ORF">F2P45_30060</name>
</gene>
<dbReference type="Proteomes" id="UP000609726">
    <property type="component" value="Unassembled WGS sequence"/>
</dbReference>
<dbReference type="EMBL" id="WHJH01000066">
    <property type="protein sequence ID" value="NHZ93224.1"/>
    <property type="molecule type" value="Genomic_DNA"/>
</dbReference>
<comment type="caution">
    <text evidence="1">The sequence shown here is derived from an EMBL/GenBank/DDBJ whole genome shotgun (WGS) entry which is preliminary data.</text>
</comment>
<evidence type="ECO:0000313" key="2">
    <source>
        <dbReference type="Proteomes" id="UP000609726"/>
    </source>
</evidence>